<reference evidence="1 2" key="1">
    <citation type="journal article" date="2011" name="Front. Microbiol.">
        <title>Two Strains of Crocosphaera watsonii with Highly Conserved Genomes are Distinguished by Strain-Specific Features.</title>
        <authorList>
            <person name="Bench S.R."/>
            <person name="Ilikchyan I.N."/>
            <person name="Tripp H.J."/>
            <person name="Zehr J.P."/>
        </authorList>
    </citation>
    <scope>NUCLEOTIDE SEQUENCE [LARGE SCALE GENOMIC DNA]</scope>
    <source>
        <strain evidence="1 2">WH 0003</strain>
    </source>
</reference>
<proteinExistence type="predicted"/>
<evidence type="ECO:0000313" key="2">
    <source>
        <dbReference type="Proteomes" id="UP000003477"/>
    </source>
</evidence>
<organism evidence="1 2">
    <name type="scientific">Crocosphaera watsonii WH 0003</name>
    <dbReference type="NCBI Taxonomy" id="423471"/>
    <lineage>
        <taxon>Bacteria</taxon>
        <taxon>Bacillati</taxon>
        <taxon>Cyanobacteriota</taxon>
        <taxon>Cyanophyceae</taxon>
        <taxon>Oscillatoriophycideae</taxon>
        <taxon>Chroococcales</taxon>
        <taxon>Aphanothecaceae</taxon>
        <taxon>Crocosphaera</taxon>
    </lineage>
</organism>
<name>G5IYA7_CROWT</name>
<gene>
    <name evidence="1" type="ORF">CWATWH0003_0261</name>
</gene>
<evidence type="ECO:0000313" key="1">
    <source>
        <dbReference type="EMBL" id="EHJ15082.1"/>
    </source>
</evidence>
<dbReference type="AlphaFoldDB" id="G5IYA7"/>
<comment type="caution">
    <text evidence="1">The sequence shown here is derived from an EMBL/GenBank/DDBJ whole genome shotgun (WGS) entry which is preliminary data.</text>
</comment>
<dbReference type="GeneID" id="88769591"/>
<dbReference type="Proteomes" id="UP000003477">
    <property type="component" value="Unassembled WGS sequence"/>
</dbReference>
<dbReference type="EMBL" id="AESD01000040">
    <property type="protein sequence ID" value="EHJ15082.1"/>
    <property type="molecule type" value="Genomic_DNA"/>
</dbReference>
<dbReference type="RefSeq" id="WP_007308921.1">
    <property type="nucleotide sequence ID" value="NZ_AESD01000040.1"/>
</dbReference>
<sequence>MNSLNPEEKELLESVKKEEWQSVDNVSQEIKRYQTYASHQINQQKIEVTLS</sequence>
<accession>G5IYA7</accession>
<protein>
    <submittedName>
        <fullName evidence="1">Uncharacterized protein</fullName>
    </submittedName>
</protein>
<dbReference type="PATRIC" id="fig|423471.3.peg.239"/>